<dbReference type="EMBL" id="CP000099">
    <property type="protein sequence ID" value="AAZ72456.1"/>
    <property type="molecule type" value="Genomic_DNA"/>
</dbReference>
<gene>
    <name evidence="1" type="ordered locus">Mbar_A3588</name>
</gene>
<proteinExistence type="predicted"/>
<reference evidence="1" key="1">
    <citation type="submission" date="2006-06" db="EMBL/GenBank/DDBJ databases">
        <title>Complete sequence of chromosome 1 of Methanosarcina barkeri str. fusaro.</title>
        <authorList>
            <person name="Copeland A."/>
            <person name="Lucas S."/>
            <person name="Lapidus A."/>
            <person name="Barry K."/>
            <person name="Detter J.C."/>
            <person name="Glavina T."/>
            <person name="Hammon N."/>
            <person name="Israni S."/>
            <person name="Pitluck S."/>
            <person name="Goodwin L.A."/>
            <person name="Saunders E.H."/>
            <person name="Schmutz J."/>
            <person name="Larimer F."/>
            <person name="Land M."/>
            <person name="Anderson I."/>
            <person name="Richardson P."/>
        </authorList>
    </citation>
    <scope>NUCLEOTIDE SEQUENCE</scope>
    <source>
        <strain evidence="1">Fusaro</strain>
    </source>
</reference>
<dbReference type="OrthoDB" id="137715at2157"/>
<sequence length="110" mass="12442">MGKYKGIRATSLFIGVLFFVASIQISFAAFNSTNWNWNEPIENKTTENITWSNITWSSMNGSTDNITPENTTWSQTNGSVPSFDPTDIDTFLRSRNILIPTIKQLPTIYN</sequence>
<name>Q465I6_METBF</name>
<dbReference type="HOGENOM" id="CLU_2165250_0_0_2"/>
<dbReference type="KEGG" id="mba:Mbar_A3588"/>
<organism evidence="1">
    <name type="scientific">Methanosarcina barkeri (strain Fusaro / DSM 804)</name>
    <dbReference type="NCBI Taxonomy" id="269797"/>
    <lineage>
        <taxon>Archaea</taxon>
        <taxon>Methanobacteriati</taxon>
        <taxon>Methanobacteriota</taxon>
        <taxon>Stenosarchaea group</taxon>
        <taxon>Methanomicrobia</taxon>
        <taxon>Methanosarcinales</taxon>
        <taxon>Methanosarcinaceae</taxon>
        <taxon>Methanosarcina</taxon>
    </lineage>
</organism>
<dbReference type="PaxDb" id="269797-Mbar_A3588"/>
<dbReference type="AlphaFoldDB" id="Q465I6"/>
<accession>Q465I6</accession>
<protein>
    <submittedName>
        <fullName evidence="1">Uncharacterized protein</fullName>
    </submittedName>
</protein>
<evidence type="ECO:0000313" key="1">
    <source>
        <dbReference type="EMBL" id="AAZ72456.1"/>
    </source>
</evidence>